<dbReference type="Proteomes" id="UP000789396">
    <property type="component" value="Unassembled WGS sequence"/>
</dbReference>
<feature type="region of interest" description="Disordered" evidence="1">
    <location>
        <begin position="34"/>
        <end position="55"/>
    </location>
</feature>
<organism evidence="2 3">
    <name type="scientific">Racocetra fulgida</name>
    <dbReference type="NCBI Taxonomy" id="60492"/>
    <lineage>
        <taxon>Eukaryota</taxon>
        <taxon>Fungi</taxon>
        <taxon>Fungi incertae sedis</taxon>
        <taxon>Mucoromycota</taxon>
        <taxon>Glomeromycotina</taxon>
        <taxon>Glomeromycetes</taxon>
        <taxon>Diversisporales</taxon>
        <taxon>Gigasporaceae</taxon>
        <taxon>Racocetra</taxon>
    </lineage>
</organism>
<feature type="non-terminal residue" evidence="2">
    <location>
        <position position="78"/>
    </location>
</feature>
<gene>
    <name evidence="2" type="ORF">RFULGI_LOCUS18631</name>
</gene>
<keyword evidence="3" id="KW-1185">Reference proteome</keyword>
<feature type="compositionally biased region" description="Polar residues" evidence="1">
    <location>
        <begin position="42"/>
        <end position="55"/>
    </location>
</feature>
<evidence type="ECO:0000313" key="2">
    <source>
        <dbReference type="EMBL" id="CAG8809812.1"/>
    </source>
</evidence>
<accession>A0A9N9P6V8</accession>
<dbReference type="OrthoDB" id="2373268at2759"/>
<feature type="non-terminal residue" evidence="2">
    <location>
        <position position="1"/>
    </location>
</feature>
<protein>
    <submittedName>
        <fullName evidence="2">3346_t:CDS:1</fullName>
    </submittedName>
</protein>
<comment type="caution">
    <text evidence="2">The sequence shown here is derived from an EMBL/GenBank/DDBJ whole genome shotgun (WGS) entry which is preliminary data.</text>
</comment>
<evidence type="ECO:0000256" key="1">
    <source>
        <dbReference type="SAM" id="MobiDB-lite"/>
    </source>
</evidence>
<sequence>TSNPQRTSQDDTNSLLSTVWTTFRRITNNIIVSNNSESSLNDNTPYSSTPSFGSSGCTHKGGLASIITGSGESYYPYD</sequence>
<dbReference type="EMBL" id="CAJVPZ010083260">
    <property type="protein sequence ID" value="CAG8809812.1"/>
    <property type="molecule type" value="Genomic_DNA"/>
</dbReference>
<dbReference type="AlphaFoldDB" id="A0A9N9P6V8"/>
<name>A0A9N9P6V8_9GLOM</name>
<evidence type="ECO:0000313" key="3">
    <source>
        <dbReference type="Proteomes" id="UP000789396"/>
    </source>
</evidence>
<proteinExistence type="predicted"/>
<reference evidence="2" key="1">
    <citation type="submission" date="2021-06" db="EMBL/GenBank/DDBJ databases">
        <authorList>
            <person name="Kallberg Y."/>
            <person name="Tangrot J."/>
            <person name="Rosling A."/>
        </authorList>
    </citation>
    <scope>NUCLEOTIDE SEQUENCE</scope>
    <source>
        <strain evidence="2">IN212</strain>
    </source>
</reference>